<dbReference type="AlphaFoldDB" id="A0A6I8LNP8"/>
<name>A0A6I8LNP8_9PSEU</name>
<protein>
    <submittedName>
        <fullName evidence="2">Uncharacterized protein</fullName>
    </submittedName>
</protein>
<feature type="coiled-coil region" evidence="1">
    <location>
        <begin position="111"/>
        <end position="169"/>
    </location>
</feature>
<proteinExistence type="predicted"/>
<sequence length="242" mass="25255">MRPRPKTWAEPPMAEFRGLGFNPVPGRPDAVAEAARHYAAAAARLDQAPTPGEIPEWAGNSAQALADRAGRAATGLAAVPEALRAAAAILDDWAGTLVAHHRRAEDLDRQATVARQALTTAQDDVDQAETEAQFSPAAQPNLTTARARLATRQDDLDRVLAEARELERAHTTEAARVADRLRALGDGSPLPSAPDFPAVTTHLETFSAAGRELGVTVAKTPVAPVTPPPGAVGAFAAALGGR</sequence>
<dbReference type="Proteomes" id="UP000399805">
    <property type="component" value="Unassembled WGS sequence"/>
</dbReference>
<accession>A0A6I8LNP8</accession>
<evidence type="ECO:0000313" key="3">
    <source>
        <dbReference type="Proteomes" id="UP000399805"/>
    </source>
</evidence>
<dbReference type="EMBL" id="CABVGP010000001">
    <property type="protein sequence ID" value="VVJ18622.1"/>
    <property type="molecule type" value="Genomic_DNA"/>
</dbReference>
<keyword evidence="3" id="KW-1185">Reference proteome</keyword>
<keyword evidence="1" id="KW-0175">Coiled coil</keyword>
<reference evidence="2 3" key="1">
    <citation type="submission" date="2019-09" db="EMBL/GenBank/DDBJ databases">
        <authorList>
            <person name="Leyn A S."/>
        </authorList>
    </citation>
    <scope>NUCLEOTIDE SEQUENCE [LARGE SCALE GENOMIC DNA]</scope>
    <source>
        <strain evidence="2">AA231_1</strain>
    </source>
</reference>
<organism evidence="2 3">
    <name type="scientific">Amycolatopsis camponoti</name>
    <dbReference type="NCBI Taxonomy" id="2606593"/>
    <lineage>
        <taxon>Bacteria</taxon>
        <taxon>Bacillati</taxon>
        <taxon>Actinomycetota</taxon>
        <taxon>Actinomycetes</taxon>
        <taxon>Pseudonocardiales</taxon>
        <taxon>Pseudonocardiaceae</taxon>
        <taxon>Amycolatopsis</taxon>
    </lineage>
</organism>
<evidence type="ECO:0000313" key="2">
    <source>
        <dbReference type="EMBL" id="VVJ18622.1"/>
    </source>
</evidence>
<gene>
    <name evidence="2" type="ORF">AA23TX_03643</name>
</gene>
<evidence type="ECO:0000256" key="1">
    <source>
        <dbReference type="SAM" id="Coils"/>
    </source>
</evidence>